<keyword evidence="1 2" id="KW-0238">DNA-binding</keyword>
<evidence type="ECO:0000256" key="2">
    <source>
        <dbReference type="PROSITE-ProRule" id="PRU00335"/>
    </source>
</evidence>
<feature type="DNA-binding region" description="H-T-H motif" evidence="2">
    <location>
        <begin position="25"/>
        <end position="44"/>
    </location>
</feature>
<dbReference type="EMBL" id="AYZM01000112">
    <property type="protein sequence ID" value="KRN21529.1"/>
    <property type="molecule type" value="Genomic_DNA"/>
</dbReference>
<keyword evidence="5" id="KW-1185">Reference proteome</keyword>
<dbReference type="PANTHER" id="PTHR43479:SF11">
    <property type="entry name" value="ACREF_ENVCD OPERON REPRESSOR-RELATED"/>
    <property type="match status" value="1"/>
</dbReference>
<gene>
    <name evidence="4" type="ORF">FD14_GL001047</name>
</gene>
<dbReference type="PANTHER" id="PTHR43479">
    <property type="entry name" value="ACREF/ENVCD OPERON REPRESSOR-RELATED"/>
    <property type="match status" value="1"/>
</dbReference>
<dbReference type="Proteomes" id="UP000051442">
    <property type="component" value="Unassembled WGS sequence"/>
</dbReference>
<dbReference type="InterPro" id="IPR050624">
    <property type="entry name" value="HTH-type_Tx_Regulator"/>
</dbReference>
<dbReference type="InterPro" id="IPR001647">
    <property type="entry name" value="HTH_TetR"/>
</dbReference>
<dbReference type="GO" id="GO:0003677">
    <property type="term" value="F:DNA binding"/>
    <property type="evidence" value="ECO:0007669"/>
    <property type="project" value="UniProtKB-UniRule"/>
</dbReference>
<accession>A0A0R2EYV1</accession>
<comment type="caution">
    <text evidence="4">The sequence shown here is derived from an EMBL/GenBank/DDBJ whole genome shotgun (WGS) entry which is preliminary data.</text>
</comment>
<dbReference type="AlphaFoldDB" id="A0A0R2EYV1"/>
<evidence type="ECO:0000256" key="1">
    <source>
        <dbReference type="ARBA" id="ARBA00023125"/>
    </source>
</evidence>
<evidence type="ECO:0000313" key="4">
    <source>
        <dbReference type="EMBL" id="KRN21529.1"/>
    </source>
</evidence>
<protein>
    <recommendedName>
        <fullName evidence="3">HTH tetR-type domain-containing protein</fullName>
    </recommendedName>
</protein>
<evidence type="ECO:0000259" key="3">
    <source>
        <dbReference type="PROSITE" id="PS50977"/>
    </source>
</evidence>
<feature type="domain" description="HTH tetR-type" evidence="3">
    <location>
        <begin position="2"/>
        <end position="62"/>
    </location>
</feature>
<evidence type="ECO:0000313" key="5">
    <source>
        <dbReference type="Proteomes" id="UP000051442"/>
    </source>
</evidence>
<proteinExistence type="predicted"/>
<reference evidence="4 5" key="1">
    <citation type="journal article" date="2015" name="Genome Announc.">
        <title>Expanding the biotechnology potential of lactobacilli through comparative genomics of 213 strains and associated genera.</title>
        <authorList>
            <person name="Sun Z."/>
            <person name="Harris H.M."/>
            <person name="McCann A."/>
            <person name="Guo C."/>
            <person name="Argimon S."/>
            <person name="Zhang W."/>
            <person name="Yang X."/>
            <person name="Jeffery I.B."/>
            <person name="Cooney J.C."/>
            <person name="Kagawa T.F."/>
            <person name="Liu W."/>
            <person name="Song Y."/>
            <person name="Salvetti E."/>
            <person name="Wrobel A."/>
            <person name="Rasinkangas P."/>
            <person name="Parkhill J."/>
            <person name="Rea M.C."/>
            <person name="O'Sullivan O."/>
            <person name="Ritari J."/>
            <person name="Douillard F.P."/>
            <person name="Paul Ross R."/>
            <person name="Yang R."/>
            <person name="Briner A.E."/>
            <person name="Felis G.E."/>
            <person name="de Vos W.M."/>
            <person name="Barrangou R."/>
            <person name="Klaenhammer T.R."/>
            <person name="Caufield P.W."/>
            <person name="Cui Y."/>
            <person name="Zhang H."/>
            <person name="O'Toole P.W."/>
        </authorList>
    </citation>
    <scope>NUCLEOTIDE SEQUENCE [LARGE SCALE GENOMIC DNA]</scope>
    <source>
        <strain evidence="4 5">DSM 23365</strain>
    </source>
</reference>
<dbReference type="SUPFAM" id="SSF46689">
    <property type="entry name" value="Homeodomain-like"/>
    <property type="match status" value="1"/>
</dbReference>
<dbReference type="Gene3D" id="1.10.357.10">
    <property type="entry name" value="Tetracycline Repressor, domain 2"/>
    <property type="match status" value="1"/>
</dbReference>
<sequence length="175" mass="20446">MRKTRQRLRTALFELLEQQSIESITTTKLCQVAGISRRTFYIHYGNVTEIFEDYENDMANLVAQRLTQTEGSAAKLLETFDQILMANFKGFKYLCLNEKHHQLMDRIQRMLFQTFSTSLFDAELTGTQQIILNTLTTGLINAYVYWFAHPDALSYDELIQVNQRLVETLMTEITR</sequence>
<dbReference type="PROSITE" id="PS50977">
    <property type="entry name" value="HTH_TETR_2"/>
    <property type="match status" value="1"/>
</dbReference>
<dbReference type="InterPro" id="IPR009057">
    <property type="entry name" value="Homeodomain-like_sf"/>
</dbReference>
<organism evidence="4 5">
    <name type="scientific">Secundilactobacillus similis DSM 23365 = JCM 2765</name>
    <dbReference type="NCBI Taxonomy" id="1423804"/>
    <lineage>
        <taxon>Bacteria</taxon>
        <taxon>Bacillati</taxon>
        <taxon>Bacillota</taxon>
        <taxon>Bacilli</taxon>
        <taxon>Lactobacillales</taxon>
        <taxon>Lactobacillaceae</taxon>
        <taxon>Secundilactobacillus</taxon>
    </lineage>
</organism>
<name>A0A0R2EYV1_9LACO</name>
<dbReference type="STRING" id="1423804.FD14_GL001047"/>
<dbReference type="PATRIC" id="fig|1423804.4.peg.1124"/>